<evidence type="ECO:0000313" key="1">
    <source>
        <dbReference type="EMBL" id="XBO48059.1"/>
    </source>
</evidence>
<name>A0AAU7K747_9SPHI</name>
<dbReference type="RefSeq" id="WP_406825449.1">
    <property type="nucleotide sequence ID" value="NZ_CP157485.1"/>
</dbReference>
<accession>A0AAU7K747</accession>
<gene>
    <name evidence="1" type="ORF">ABEG20_00400</name>
</gene>
<organism evidence="1">
    <name type="scientific">Pedobacter sp. KACC 23697</name>
    <dbReference type="NCBI Taxonomy" id="3149230"/>
    <lineage>
        <taxon>Bacteria</taxon>
        <taxon>Pseudomonadati</taxon>
        <taxon>Bacteroidota</taxon>
        <taxon>Sphingobacteriia</taxon>
        <taxon>Sphingobacteriales</taxon>
        <taxon>Sphingobacteriaceae</taxon>
        <taxon>Pedobacter</taxon>
    </lineage>
</organism>
<proteinExistence type="predicted"/>
<sequence length="138" mass="16250">MSLDKLYEKHDQQKKSYHELRDKTWSDMKQRHLNITAAFQSRDNLPEGYVEQMDQEVDTFNHEWSIPDGVKYKTLLLKQEEEITNAAGNVQLGNDDKEIDLAVDNLASSKILREDKDQDFDLKNQFSKNRDDMDLEID</sequence>
<protein>
    <submittedName>
        <fullName evidence="1">Uncharacterized protein</fullName>
    </submittedName>
</protein>
<reference evidence="1" key="1">
    <citation type="submission" date="2024-05" db="EMBL/GenBank/DDBJ databases">
        <authorList>
            <person name="Kim S."/>
            <person name="Heo J."/>
            <person name="Choi H."/>
            <person name="Choi Y."/>
            <person name="Kwon S.-W."/>
            <person name="Kim Y."/>
        </authorList>
    </citation>
    <scope>NUCLEOTIDE SEQUENCE</scope>
    <source>
        <strain evidence="1">KACC 23697</strain>
    </source>
</reference>
<dbReference type="AlphaFoldDB" id="A0AAU7K747"/>
<dbReference type="EMBL" id="CP157485">
    <property type="protein sequence ID" value="XBO48059.1"/>
    <property type="molecule type" value="Genomic_DNA"/>
</dbReference>